<protein>
    <submittedName>
        <fullName evidence="1">DUF6571 family protein</fullName>
    </submittedName>
</protein>
<reference evidence="2" key="1">
    <citation type="journal article" date="2019" name="Int. J. Syst. Evol. Microbiol.">
        <title>The Global Catalogue of Microorganisms (GCM) 10K type strain sequencing project: providing services to taxonomists for standard genome sequencing and annotation.</title>
        <authorList>
            <consortium name="The Broad Institute Genomics Platform"/>
            <consortium name="The Broad Institute Genome Sequencing Center for Infectious Disease"/>
            <person name="Wu L."/>
            <person name="Ma J."/>
        </authorList>
    </citation>
    <scope>NUCLEOTIDE SEQUENCE [LARGE SCALE GENOMIC DNA]</scope>
    <source>
        <strain evidence="2">CCM 3243</strain>
    </source>
</reference>
<evidence type="ECO:0000313" key="1">
    <source>
        <dbReference type="EMBL" id="MFC4186195.1"/>
    </source>
</evidence>
<organism evidence="1 2">
    <name type="scientific">Streptomyces flavovirens</name>
    <dbReference type="NCBI Taxonomy" id="52258"/>
    <lineage>
        <taxon>Bacteria</taxon>
        <taxon>Bacillati</taxon>
        <taxon>Actinomycetota</taxon>
        <taxon>Actinomycetes</taxon>
        <taxon>Kitasatosporales</taxon>
        <taxon>Streptomycetaceae</taxon>
        <taxon>Streptomyces</taxon>
    </lineage>
</organism>
<gene>
    <name evidence="1" type="ORF">ACFO3R_07325</name>
</gene>
<name>A0ABV8N1K8_9ACTN</name>
<dbReference type="Proteomes" id="UP001595871">
    <property type="component" value="Unassembled WGS sequence"/>
</dbReference>
<comment type="caution">
    <text evidence="1">The sequence shown here is derived from an EMBL/GenBank/DDBJ whole genome shotgun (WGS) entry which is preliminary data.</text>
</comment>
<accession>A0ABV8N1K8</accession>
<keyword evidence="2" id="KW-1185">Reference proteome</keyword>
<dbReference type="EMBL" id="JBHSCF010000013">
    <property type="protein sequence ID" value="MFC4186195.1"/>
    <property type="molecule type" value="Genomic_DNA"/>
</dbReference>
<sequence>MTTDLSQLTTAAGKWDDMAAEIKKVEDRYKESVQSITLGPSWQGQSAFSAHTNFAATRYEYTAAQAEAKAIASLLRDAHTDLVRLKRNLENKVAAAVKAGMRVSEAGVVTFDYDKLTEGERAALRHDPDYAESVRKAVGSWSDAIDDCVRAVDDADQGVKIALDAVTVDGVTGDKNDETFGVGFNAKPLDDIEEYEAAHTQEIATRINNGDKVSAADIAEFQRSVRDNSHDKAFSQTLLNGLGPEGLMKVNTKLNDRAFDSDTKHKSQYLDIQRGLANTIATATKVPGSVKDAPPGSPAFKKWVESGDGKFYREWTDKLDEAGTKNFGSGTQPLYGYQSLVSLMQNADQPFDDQFLYDMGEDLIALDKKSPQYFEQLGAFKDGIETDPLDGLLGVMSRNPDAATAFFDPDGNGSDADHVDNNHLAYLAGHGDGTREWPKLRVSGIAQGVYDDPTSHYGLGLALEAAATGHQPLGPGQDPWPEATHTAAQARVMNGTIEAFAPINNDEVSEGTEATVPPLLRRSVANALAEYASDTHEIIGTMDGRYIHPEENGYFMTGDNARLAASQDSVVQVLRGLSEDPEAYGTLHKAEARHFNNLLDEVPEGSTGFENDGRWGKAGAVLGAYTAIREDVINDARMDAYSEADWKAKVAYHVVGGAITPLTLPLGGGNSLAVGDALQRGVDTWAWEWSNSMKAEADVQANGDIAEEYLSATVQASDTVDGWAAARSDTEALKTDDLKNNIYNGLDRGSNLAHKYVTDTTN</sequence>
<dbReference type="RefSeq" id="WP_234460633.1">
    <property type="nucleotide sequence ID" value="NZ_BAAAYA010000021.1"/>
</dbReference>
<evidence type="ECO:0000313" key="2">
    <source>
        <dbReference type="Proteomes" id="UP001595871"/>
    </source>
</evidence>
<proteinExistence type="predicted"/>